<proteinExistence type="predicted"/>
<sequence length="105" mass="12585">MNKLDKFSDYMALFDRIFAGHQATKSEMDGYIRLKNEFKRSDDPDYRLLGVKMNDLYREMSEYFALKKYYGELQKPVRKQVKIMLAIMETIERVATRIKEEGREV</sequence>
<evidence type="ECO:0000313" key="2">
    <source>
        <dbReference type="Proteomes" id="UP001168694"/>
    </source>
</evidence>
<organism evidence="1 2">
    <name type="scientific">Fictibacillus terranigra</name>
    <dbReference type="NCBI Taxonomy" id="3058424"/>
    <lineage>
        <taxon>Bacteria</taxon>
        <taxon>Bacillati</taxon>
        <taxon>Bacillota</taxon>
        <taxon>Bacilli</taxon>
        <taxon>Bacillales</taxon>
        <taxon>Fictibacillaceae</taxon>
        <taxon>Fictibacillus</taxon>
    </lineage>
</organism>
<dbReference type="EMBL" id="JAUHLN010000002">
    <property type="protein sequence ID" value="MDN4073623.1"/>
    <property type="molecule type" value="Genomic_DNA"/>
</dbReference>
<comment type="caution">
    <text evidence="1">The sequence shown here is derived from an EMBL/GenBank/DDBJ whole genome shotgun (WGS) entry which is preliminary data.</text>
</comment>
<dbReference type="RefSeq" id="WP_290399730.1">
    <property type="nucleotide sequence ID" value="NZ_JAUHLN010000002.1"/>
</dbReference>
<evidence type="ECO:0000313" key="1">
    <source>
        <dbReference type="EMBL" id="MDN4073623.1"/>
    </source>
</evidence>
<reference evidence="1" key="1">
    <citation type="submission" date="2023-06" db="EMBL/GenBank/DDBJ databases">
        <title>Draft Genome Sequences of Representative Paenibacillus Polymyxa, Bacillus cereus, Fictibacillus sp., and Brevibacillus agri Strains Isolated from Amazonian Dark Earth.</title>
        <authorList>
            <person name="Pellegrinetti T.A."/>
            <person name="Cunha I.C.M."/>
            <person name="Chaves M.G."/>
            <person name="Freitas A.S."/>
            <person name="Silva A.V.R."/>
            <person name="Tsai S.M."/>
            <person name="Mendes L.W."/>
        </authorList>
    </citation>
    <scope>NUCLEOTIDE SEQUENCE</scope>
    <source>
        <strain evidence="1">CENA-BCM004</strain>
    </source>
</reference>
<dbReference type="Proteomes" id="UP001168694">
    <property type="component" value="Unassembled WGS sequence"/>
</dbReference>
<protein>
    <submittedName>
        <fullName evidence="1">Uncharacterized protein</fullName>
    </submittedName>
</protein>
<name>A0ABT8E6T7_9BACL</name>
<accession>A0ABT8E6T7</accession>
<gene>
    <name evidence="1" type="ORF">QYF49_11490</name>
</gene>
<keyword evidence="2" id="KW-1185">Reference proteome</keyword>